<evidence type="ECO:0000259" key="2">
    <source>
        <dbReference type="PROSITE" id="PS50280"/>
    </source>
</evidence>
<sequence length="324" mass="36688">MSEPNGQNEGKRLGRAARRRRIRESNCGEVISDAKFKIFREWLKSSGFPKAKLTLANFGETGRGMMATKDIEEGEIIVSVPEKYLMTHRSLSKVYYGTDHSLNSHQLLALHVALQRRLGPRSSWRPYIDMLPVDFDTVAVTFEERLGVLLPRCVQEEVGSQRSKIQADYACVSEFLKMKKCPLPSSSSILTYKEFEWAWLCVNTRCIFLDTKNDVAKGGNIALAPMLDFLNHTWEAQIQSGFDEATKCYQIRTLIPYKKGQQVTICLVYYICSIPHGVNIHSPHTHRSSSTTARMTTISSSRSTVSSSRATPTTTCRWTMNSWS</sequence>
<accession>A0A433A1Y6</accession>
<dbReference type="Proteomes" id="UP000268093">
    <property type="component" value="Unassembled WGS sequence"/>
</dbReference>
<dbReference type="PANTHER" id="PTHR13271:SF151">
    <property type="entry name" value="SET DOMAIN-CONTAINING PROTEIN 4"/>
    <property type="match status" value="1"/>
</dbReference>
<evidence type="ECO:0000256" key="1">
    <source>
        <dbReference type="SAM" id="MobiDB-lite"/>
    </source>
</evidence>
<organism evidence="3 4">
    <name type="scientific">Jimgerdemannia flammicorona</name>
    <dbReference type="NCBI Taxonomy" id="994334"/>
    <lineage>
        <taxon>Eukaryota</taxon>
        <taxon>Fungi</taxon>
        <taxon>Fungi incertae sedis</taxon>
        <taxon>Mucoromycota</taxon>
        <taxon>Mucoromycotina</taxon>
        <taxon>Endogonomycetes</taxon>
        <taxon>Endogonales</taxon>
        <taxon>Endogonaceae</taxon>
        <taxon>Jimgerdemannia</taxon>
    </lineage>
</organism>
<feature type="region of interest" description="Disordered" evidence="1">
    <location>
        <begin position="283"/>
        <end position="313"/>
    </location>
</feature>
<dbReference type="Pfam" id="PF00856">
    <property type="entry name" value="SET"/>
    <property type="match status" value="1"/>
</dbReference>
<dbReference type="InterPro" id="IPR046341">
    <property type="entry name" value="SET_dom_sf"/>
</dbReference>
<dbReference type="AlphaFoldDB" id="A0A433A1Y6"/>
<feature type="compositionally biased region" description="Low complexity" evidence="1">
    <location>
        <begin position="288"/>
        <end position="313"/>
    </location>
</feature>
<keyword evidence="4" id="KW-1185">Reference proteome</keyword>
<dbReference type="PROSITE" id="PS50280">
    <property type="entry name" value="SET"/>
    <property type="match status" value="1"/>
</dbReference>
<protein>
    <recommendedName>
        <fullName evidence="2">SET domain-containing protein</fullName>
    </recommendedName>
</protein>
<dbReference type="InterPro" id="IPR044429">
    <property type="entry name" value="SETD4_SET"/>
</dbReference>
<evidence type="ECO:0000313" key="4">
    <source>
        <dbReference type="Proteomes" id="UP000268093"/>
    </source>
</evidence>
<dbReference type="Gene3D" id="3.90.1410.10">
    <property type="entry name" value="set domain protein methyltransferase, domain 1"/>
    <property type="match status" value="1"/>
</dbReference>
<dbReference type="OrthoDB" id="341421at2759"/>
<dbReference type="InterPro" id="IPR001214">
    <property type="entry name" value="SET_dom"/>
</dbReference>
<gene>
    <name evidence="3" type="ORF">BC936DRAFT_141605</name>
</gene>
<feature type="domain" description="SET" evidence="2">
    <location>
        <begin position="51"/>
        <end position="268"/>
    </location>
</feature>
<reference evidence="3 4" key="1">
    <citation type="journal article" date="2018" name="New Phytol.">
        <title>Phylogenomics of Endogonaceae and evolution of mycorrhizas within Mucoromycota.</title>
        <authorList>
            <person name="Chang Y."/>
            <person name="Desiro A."/>
            <person name="Na H."/>
            <person name="Sandor L."/>
            <person name="Lipzen A."/>
            <person name="Clum A."/>
            <person name="Barry K."/>
            <person name="Grigoriev I.V."/>
            <person name="Martin F.M."/>
            <person name="Stajich J.E."/>
            <person name="Smith M.E."/>
            <person name="Bonito G."/>
            <person name="Spatafora J.W."/>
        </authorList>
    </citation>
    <scope>NUCLEOTIDE SEQUENCE [LARGE SCALE GENOMIC DNA]</scope>
    <source>
        <strain evidence="3 4">GMNB39</strain>
    </source>
</reference>
<dbReference type="GO" id="GO:0016279">
    <property type="term" value="F:protein-lysine N-methyltransferase activity"/>
    <property type="evidence" value="ECO:0007669"/>
    <property type="project" value="InterPro"/>
</dbReference>
<proteinExistence type="predicted"/>
<dbReference type="EMBL" id="RBNI01020078">
    <property type="protein sequence ID" value="RUO96694.1"/>
    <property type="molecule type" value="Genomic_DNA"/>
</dbReference>
<evidence type="ECO:0000313" key="3">
    <source>
        <dbReference type="EMBL" id="RUO96694.1"/>
    </source>
</evidence>
<dbReference type="InterPro" id="IPR050600">
    <property type="entry name" value="SETD3_SETD6_MTase"/>
</dbReference>
<comment type="caution">
    <text evidence="3">The sequence shown here is derived from an EMBL/GenBank/DDBJ whole genome shotgun (WGS) entry which is preliminary data.</text>
</comment>
<name>A0A433A1Y6_9FUNG</name>
<dbReference type="PANTHER" id="PTHR13271">
    <property type="entry name" value="UNCHARACTERIZED PUTATIVE METHYLTRANSFERASE"/>
    <property type="match status" value="1"/>
</dbReference>
<dbReference type="SUPFAM" id="SSF82199">
    <property type="entry name" value="SET domain"/>
    <property type="match status" value="1"/>
</dbReference>
<dbReference type="CDD" id="cd19177">
    <property type="entry name" value="SET_SETD4"/>
    <property type="match status" value="1"/>
</dbReference>